<dbReference type="InterPro" id="IPR041698">
    <property type="entry name" value="Methyltransf_25"/>
</dbReference>
<dbReference type="OrthoDB" id="184880at2759"/>
<dbReference type="Proteomes" id="UP000297229">
    <property type="component" value="Unassembled WGS sequence"/>
</dbReference>
<dbReference type="Gene3D" id="3.40.50.150">
    <property type="entry name" value="Vaccinia Virus protein VP39"/>
    <property type="match status" value="1"/>
</dbReference>
<dbReference type="STRING" id="278938.A0A4Z1JRD9"/>
<dbReference type="EMBL" id="PQXM01000168">
    <property type="protein sequence ID" value="TGO76185.1"/>
    <property type="molecule type" value="Genomic_DNA"/>
</dbReference>
<sequence length="290" mass="32782">MSSSVAADKADPQRIALYKGMEVRQENEYERLRKQHELHMTAMNRVLIRAPLPKTKPIRILDSATGDGLWMVDALKQFPEASFVGTDIFEKHFEQIQDLPSAITFKVQSVMDKWPVEDQNAYDLVHQRYCLAMFSPEKEAAIVKRLFGLVKSGGFIQLVDADLVSYDGGEEHPGMTRMMNYMQRGFTEAGMNPSPGPSIAGWLRDSGAVNIQERVLSFPMGCQAATLEDQISTTNNLTNMIDNFAMIGSKTPNYWYTPKEFESLKEAVVKEMAEIGNTWRFWVVTGQKPI</sequence>
<dbReference type="InterPro" id="IPR029063">
    <property type="entry name" value="SAM-dependent_MTases_sf"/>
</dbReference>
<reference evidence="2 3" key="1">
    <citation type="submission" date="2017-12" db="EMBL/GenBank/DDBJ databases">
        <title>Comparative genomics of Botrytis spp.</title>
        <authorList>
            <person name="Valero-Jimenez C.A."/>
            <person name="Tapia P."/>
            <person name="Veloso J."/>
            <person name="Silva-Moreno E."/>
            <person name="Staats M."/>
            <person name="Valdes J.H."/>
            <person name="Van Kan J.A.L."/>
        </authorList>
    </citation>
    <scope>NUCLEOTIDE SEQUENCE [LARGE SCALE GENOMIC DNA]</scope>
    <source>
        <strain evidence="2 3">Be9601</strain>
    </source>
</reference>
<evidence type="ECO:0000259" key="1">
    <source>
        <dbReference type="Pfam" id="PF13649"/>
    </source>
</evidence>
<gene>
    <name evidence="2" type="ORF">BELL_0169g00050</name>
</gene>
<dbReference type="AlphaFoldDB" id="A0A4Z1JRD9"/>
<keyword evidence="3" id="KW-1185">Reference proteome</keyword>
<dbReference type="Pfam" id="PF13649">
    <property type="entry name" value="Methyltransf_25"/>
    <property type="match status" value="1"/>
</dbReference>
<name>A0A4Z1JRD9_9HELO</name>
<evidence type="ECO:0000313" key="3">
    <source>
        <dbReference type="Proteomes" id="UP000297229"/>
    </source>
</evidence>
<organism evidence="2 3">
    <name type="scientific">Botrytis elliptica</name>
    <dbReference type="NCBI Taxonomy" id="278938"/>
    <lineage>
        <taxon>Eukaryota</taxon>
        <taxon>Fungi</taxon>
        <taxon>Dikarya</taxon>
        <taxon>Ascomycota</taxon>
        <taxon>Pezizomycotina</taxon>
        <taxon>Leotiomycetes</taxon>
        <taxon>Helotiales</taxon>
        <taxon>Sclerotiniaceae</taxon>
        <taxon>Botrytis</taxon>
    </lineage>
</organism>
<accession>A0A4Z1JRD9</accession>
<evidence type="ECO:0000313" key="2">
    <source>
        <dbReference type="EMBL" id="TGO76185.1"/>
    </source>
</evidence>
<proteinExistence type="predicted"/>
<feature type="domain" description="Methyltransferase" evidence="1">
    <location>
        <begin position="60"/>
        <end position="154"/>
    </location>
</feature>
<protein>
    <recommendedName>
        <fullName evidence="1">Methyltransferase domain-containing protein</fullName>
    </recommendedName>
</protein>
<dbReference type="SUPFAM" id="SSF53335">
    <property type="entry name" value="S-adenosyl-L-methionine-dependent methyltransferases"/>
    <property type="match status" value="1"/>
</dbReference>
<comment type="caution">
    <text evidence="2">The sequence shown here is derived from an EMBL/GenBank/DDBJ whole genome shotgun (WGS) entry which is preliminary data.</text>
</comment>